<dbReference type="GO" id="GO:0005576">
    <property type="term" value="C:extracellular region"/>
    <property type="evidence" value="ECO:0007669"/>
    <property type="project" value="UniProtKB-SubCell"/>
</dbReference>
<evidence type="ECO:0000256" key="5">
    <source>
        <dbReference type="SAM" id="SignalP"/>
    </source>
</evidence>
<reference evidence="6 7" key="1">
    <citation type="journal article" date="2021" name="Elife">
        <title>Chloroplast acquisition without the gene transfer in kleptoplastic sea slugs, Plakobranchus ocellatus.</title>
        <authorList>
            <person name="Maeda T."/>
            <person name="Takahashi S."/>
            <person name="Yoshida T."/>
            <person name="Shimamura S."/>
            <person name="Takaki Y."/>
            <person name="Nagai Y."/>
            <person name="Toyoda A."/>
            <person name="Suzuki Y."/>
            <person name="Arimoto A."/>
            <person name="Ishii H."/>
            <person name="Satoh N."/>
            <person name="Nishiyama T."/>
            <person name="Hasebe M."/>
            <person name="Maruyama T."/>
            <person name="Minagawa J."/>
            <person name="Obokata J."/>
            <person name="Shigenobu S."/>
        </authorList>
    </citation>
    <scope>NUCLEOTIDE SEQUENCE [LARGE SCALE GENOMIC DNA]</scope>
</reference>
<dbReference type="EMBL" id="BLXT01006181">
    <property type="protein sequence ID" value="GFO29648.1"/>
    <property type="molecule type" value="Genomic_DNA"/>
</dbReference>
<dbReference type="SUPFAM" id="SSF57501">
    <property type="entry name" value="Cystine-knot cytokines"/>
    <property type="match status" value="1"/>
</dbReference>
<proteinExistence type="inferred from homology"/>
<organism evidence="6 7">
    <name type="scientific">Plakobranchus ocellatus</name>
    <dbReference type="NCBI Taxonomy" id="259542"/>
    <lineage>
        <taxon>Eukaryota</taxon>
        <taxon>Metazoa</taxon>
        <taxon>Spiralia</taxon>
        <taxon>Lophotrochozoa</taxon>
        <taxon>Mollusca</taxon>
        <taxon>Gastropoda</taxon>
        <taxon>Heterobranchia</taxon>
        <taxon>Euthyneura</taxon>
        <taxon>Panpulmonata</taxon>
        <taxon>Sacoglossa</taxon>
        <taxon>Placobranchoidea</taxon>
        <taxon>Plakobranchidae</taxon>
        <taxon>Plakobranchus</taxon>
    </lineage>
</organism>
<dbReference type="GO" id="GO:0005125">
    <property type="term" value="F:cytokine activity"/>
    <property type="evidence" value="ECO:0007669"/>
    <property type="project" value="InterPro"/>
</dbReference>
<keyword evidence="7" id="KW-1185">Reference proteome</keyword>
<dbReference type="InterPro" id="IPR029034">
    <property type="entry name" value="Cystine-knot_cytokine"/>
</dbReference>
<accession>A0AAV4CCP3</accession>
<evidence type="ECO:0000256" key="4">
    <source>
        <dbReference type="ARBA" id="ARBA00022729"/>
    </source>
</evidence>
<evidence type="ECO:0000313" key="7">
    <source>
        <dbReference type="Proteomes" id="UP000735302"/>
    </source>
</evidence>
<dbReference type="Pfam" id="PF06083">
    <property type="entry name" value="IL17"/>
    <property type="match status" value="1"/>
</dbReference>
<keyword evidence="3" id="KW-0964">Secreted</keyword>
<evidence type="ECO:0000256" key="3">
    <source>
        <dbReference type="ARBA" id="ARBA00022525"/>
    </source>
</evidence>
<feature type="signal peptide" evidence="5">
    <location>
        <begin position="1"/>
        <end position="24"/>
    </location>
</feature>
<keyword evidence="4 5" id="KW-0732">Signal</keyword>
<evidence type="ECO:0000256" key="2">
    <source>
        <dbReference type="ARBA" id="ARBA00007236"/>
    </source>
</evidence>
<feature type="chain" id="PRO_5043708127" evidence="5">
    <location>
        <begin position="25"/>
        <end position="197"/>
    </location>
</feature>
<dbReference type="Proteomes" id="UP000735302">
    <property type="component" value="Unassembled WGS sequence"/>
</dbReference>
<evidence type="ECO:0000313" key="6">
    <source>
        <dbReference type="EMBL" id="GFO29648.1"/>
    </source>
</evidence>
<evidence type="ECO:0000256" key="1">
    <source>
        <dbReference type="ARBA" id="ARBA00004613"/>
    </source>
</evidence>
<dbReference type="InterPro" id="IPR010345">
    <property type="entry name" value="IL-17_fam"/>
</dbReference>
<protein>
    <submittedName>
        <fullName evidence="6">Interleukin 17-7</fullName>
    </submittedName>
</protein>
<dbReference type="Gene3D" id="2.10.90.10">
    <property type="entry name" value="Cystine-knot cytokines"/>
    <property type="match status" value="1"/>
</dbReference>
<sequence>MVNALSDWLLRVLLLWHLLQVGRSTETGDQPAVTEDICGIPDYHTIKGQLLQHYDIFDSFYKLPRFAEVSSFPRQNISHEAAYLQDNSMCQLLQNQPIGYAGRNPCPGVWELSRDPNRVPCLQREYKCRCLDCLLPPGLAPQNNRPQCQPIYNYVPVMRKLTNLNTGLDQWTYTLEPVVVACTCMPRQSGQAVAARA</sequence>
<comment type="subcellular location">
    <subcellularLocation>
        <location evidence="1">Secreted</location>
    </subcellularLocation>
</comment>
<comment type="similarity">
    <text evidence="2">Belongs to the IL-17 family.</text>
</comment>
<comment type="caution">
    <text evidence="6">The sequence shown here is derived from an EMBL/GenBank/DDBJ whole genome shotgun (WGS) entry which is preliminary data.</text>
</comment>
<dbReference type="AlphaFoldDB" id="A0AAV4CCP3"/>
<name>A0AAV4CCP3_9GAST</name>
<gene>
    <name evidence="6" type="ORF">PoB_005615300</name>
</gene>